<evidence type="ECO:0000313" key="2">
    <source>
        <dbReference type="Proteomes" id="UP001234989"/>
    </source>
</evidence>
<sequence length="220" mass="24961">MSLQGRFEENEVLNCLKLCAADKAPGPDGYTMGFFIKCRDIPGLSRRNLDLNAKLLSGQREPHNYSESHCDAVVRILQYRKPAPGKGLLFEDQGNEHIIGYTDVDWAGSPSDRRSTSEYCVLVGGNLVSWKKYVHILTRLFTKRTPAHAAFPKKVPPKLKGKFYRVVVRLTLLYGAQCWALKNSHVQKMDVVKKRMLSWMCGHIKSNKIRNEDIQDIVGV</sequence>
<reference evidence="1" key="1">
    <citation type="submission" date="2023-08" db="EMBL/GenBank/DDBJ databases">
        <title>A de novo genome assembly of Solanum verrucosum Schlechtendal, a Mexican diploid species geographically isolated from the other diploid A-genome species in potato relatives.</title>
        <authorList>
            <person name="Hosaka K."/>
        </authorList>
    </citation>
    <scope>NUCLEOTIDE SEQUENCE</scope>
    <source>
        <tissue evidence="1">Young leaves</tissue>
    </source>
</reference>
<gene>
    <name evidence="1" type="ORF">MTR67_023536</name>
</gene>
<name>A0AAF0QVD8_SOLVR</name>
<protein>
    <recommendedName>
        <fullName evidence="3">Reverse transcriptase domain-containing protein</fullName>
    </recommendedName>
</protein>
<keyword evidence="2" id="KW-1185">Reference proteome</keyword>
<dbReference type="Proteomes" id="UP001234989">
    <property type="component" value="Chromosome 5"/>
</dbReference>
<dbReference type="PANTHER" id="PTHR11439:SF484">
    <property type="entry name" value="REVERSE TRANSCRIPTASE TY1_COPIA-TYPE DOMAIN-CONTAINING PROTEIN"/>
    <property type="match status" value="1"/>
</dbReference>
<evidence type="ECO:0008006" key="3">
    <source>
        <dbReference type="Google" id="ProtNLM"/>
    </source>
</evidence>
<evidence type="ECO:0000313" key="1">
    <source>
        <dbReference type="EMBL" id="WMV30151.1"/>
    </source>
</evidence>
<dbReference type="AlphaFoldDB" id="A0AAF0QVD8"/>
<proteinExistence type="predicted"/>
<dbReference type="PANTHER" id="PTHR11439">
    <property type="entry name" value="GAG-POL-RELATED RETROTRANSPOSON"/>
    <property type="match status" value="1"/>
</dbReference>
<organism evidence="1 2">
    <name type="scientific">Solanum verrucosum</name>
    <dbReference type="NCBI Taxonomy" id="315347"/>
    <lineage>
        <taxon>Eukaryota</taxon>
        <taxon>Viridiplantae</taxon>
        <taxon>Streptophyta</taxon>
        <taxon>Embryophyta</taxon>
        <taxon>Tracheophyta</taxon>
        <taxon>Spermatophyta</taxon>
        <taxon>Magnoliopsida</taxon>
        <taxon>eudicotyledons</taxon>
        <taxon>Gunneridae</taxon>
        <taxon>Pentapetalae</taxon>
        <taxon>asterids</taxon>
        <taxon>lamiids</taxon>
        <taxon>Solanales</taxon>
        <taxon>Solanaceae</taxon>
        <taxon>Solanoideae</taxon>
        <taxon>Solaneae</taxon>
        <taxon>Solanum</taxon>
    </lineage>
</organism>
<accession>A0AAF0QVD8</accession>
<dbReference type="EMBL" id="CP133616">
    <property type="protein sequence ID" value="WMV30151.1"/>
    <property type="molecule type" value="Genomic_DNA"/>
</dbReference>